<evidence type="ECO:0008006" key="4">
    <source>
        <dbReference type="Google" id="ProtNLM"/>
    </source>
</evidence>
<feature type="transmembrane region" description="Helical" evidence="1">
    <location>
        <begin position="12"/>
        <end position="35"/>
    </location>
</feature>
<evidence type="ECO:0000313" key="2">
    <source>
        <dbReference type="EMBL" id="GAA5165463.1"/>
    </source>
</evidence>
<organism evidence="2 3">
    <name type="scientific">Pseudonocardia eucalypti</name>
    <dbReference type="NCBI Taxonomy" id="648755"/>
    <lineage>
        <taxon>Bacteria</taxon>
        <taxon>Bacillati</taxon>
        <taxon>Actinomycetota</taxon>
        <taxon>Actinomycetes</taxon>
        <taxon>Pseudonocardiales</taxon>
        <taxon>Pseudonocardiaceae</taxon>
        <taxon>Pseudonocardia</taxon>
    </lineage>
</organism>
<sequence length="81" mass="8143">MNIAWGSLLEVFLIGVGLTVALVVLFAFGITGLAARSAVLDGDAPEGARGPLSSGMATAVAGICFVVFGLVVIYGVYLIVA</sequence>
<name>A0ABP9QQ22_9PSEU</name>
<dbReference type="EMBL" id="BAABJP010000031">
    <property type="protein sequence ID" value="GAA5165463.1"/>
    <property type="molecule type" value="Genomic_DNA"/>
</dbReference>
<keyword evidence="1" id="KW-0472">Membrane</keyword>
<gene>
    <name evidence="2" type="ORF">GCM10023321_55480</name>
</gene>
<accession>A0ABP9QQ22</accession>
<proteinExistence type="predicted"/>
<keyword evidence="1" id="KW-1133">Transmembrane helix</keyword>
<dbReference type="Proteomes" id="UP001428817">
    <property type="component" value="Unassembled WGS sequence"/>
</dbReference>
<reference evidence="3" key="1">
    <citation type="journal article" date="2019" name="Int. J. Syst. Evol. Microbiol.">
        <title>The Global Catalogue of Microorganisms (GCM) 10K type strain sequencing project: providing services to taxonomists for standard genome sequencing and annotation.</title>
        <authorList>
            <consortium name="The Broad Institute Genomics Platform"/>
            <consortium name="The Broad Institute Genome Sequencing Center for Infectious Disease"/>
            <person name="Wu L."/>
            <person name="Ma J."/>
        </authorList>
    </citation>
    <scope>NUCLEOTIDE SEQUENCE [LARGE SCALE GENOMIC DNA]</scope>
    <source>
        <strain evidence="3">JCM 18303</strain>
    </source>
</reference>
<feature type="transmembrane region" description="Helical" evidence="1">
    <location>
        <begin position="55"/>
        <end position="80"/>
    </location>
</feature>
<dbReference type="RefSeq" id="WP_185065023.1">
    <property type="nucleotide sequence ID" value="NZ_BAABJP010000031.1"/>
</dbReference>
<evidence type="ECO:0000256" key="1">
    <source>
        <dbReference type="SAM" id="Phobius"/>
    </source>
</evidence>
<keyword evidence="3" id="KW-1185">Reference proteome</keyword>
<protein>
    <recommendedName>
        <fullName evidence="4">Secreted protein</fullName>
    </recommendedName>
</protein>
<comment type="caution">
    <text evidence="2">The sequence shown here is derived from an EMBL/GenBank/DDBJ whole genome shotgun (WGS) entry which is preliminary data.</text>
</comment>
<evidence type="ECO:0000313" key="3">
    <source>
        <dbReference type="Proteomes" id="UP001428817"/>
    </source>
</evidence>
<keyword evidence="1" id="KW-0812">Transmembrane</keyword>